<feature type="compositionally biased region" description="Polar residues" evidence="1">
    <location>
        <begin position="7"/>
        <end position="25"/>
    </location>
</feature>
<feature type="region of interest" description="Disordered" evidence="1">
    <location>
        <begin position="50"/>
        <end position="95"/>
    </location>
</feature>
<dbReference type="Gramene" id="BGIOSGA030499-TA">
    <property type="protein sequence ID" value="BGIOSGA030499-PA"/>
    <property type="gene ID" value="BGIOSGA030499"/>
</dbReference>
<evidence type="ECO:0000313" key="2">
    <source>
        <dbReference type="EMBL" id="EEC84339.1"/>
    </source>
</evidence>
<proteinExistence type="predicted"/>
<organism evidence="2 3">
    <name type="scientific">Oryza sativa subsp. indica</name>
    <name type="common">Rice</name>
    <dbReference type="NCBI Taxonomy" id="39946"/>
    <lineage>
        <taxon>Eukaryota</taxon>
        <taxon>Viridiplantae</taxon>
        <taxon>Streptophyta</taxon>
        <taxon>Embryophyta</taxon>
        <taxon>Tracheophyta</taxon>
        <taxon>Spermatophyta</taxon>
        <taxon>Magnoliopsida</taxon>
        <taxon>Liliopsida</taxon>
        <taxon>Poales</taxon>
        <taxon>Poaceae</taxon>
        <taxon>BOP clade</taxon>
        <taxon>Oryzoideae</taxon>
        <taxon>Oryzeae</taxon>
        <taxon>Oryzinae</taxon>
        <taxon>Oryza</taxon>
        <taxon>Oryza sativa</taxon>
    </lineage>
</organism>
<keyword evidence="3" id="KW-1185">Reference proteome</keyword>
<dbReference type="HOGENOM" id="CLU_1996409_0_0_1"/>
<reference evidence="2 3" key="1">
    <citation type="journal article" date="2005" name="PLoS Biol.">
        <title>The genomes of Oryza sativa: a history of duplications.</title>
        <authorList>
            <person name="Yu J."/>
            <person name="Wang J."/>
            <person name="Lin W."/>
            <person name="Li S."/>
            <person name="Li H."/>
            <person name="Zhou J."/>
            <person name="Ni P."/>
            <person name="Dong W."/>
            <person name="Hu S."/>
            <person name="Zeng C."/>
            <person name="Zhang J."/>
            <person name="Zhang Y."/>
            <person name="Li R."/>
            <person name="Xu Z."/>
            <person name="Li S."/>
            <person name="Li X."/>
            <person name="Zheng H."/>
            <person name="Cong L."/>
            <person name="Lin L."/>
            <person name="Yin J."/>
            <person name="Geng J."/>
            <person name="Li G."/>
            <person name="Shi J."/>
            <person name="Liu J."/>
            <person name="Lv H."/>
            <person name="Li J."/>
            <person name="Wang J."/>
            <person name="Deng Y."/>
            <person name="Ran L."/>
            <person name="Shi X."/>
            <person name="Wang X."/>
            <person name="Wu Q."/>
            <person name="Li C."/>
            <person name="Ren X."/>
            <person name="Wang J."/>
            <person name="Wang X."/>
            <person name="Li D."/>
            <person name="Liu D."/>
            <person name="Zhang X."/>
            <person name="Ji Z."/>
            <person name="Zhao W."/>
            <person name="Sun Y."/>
            <person name="Zhang Z."/>
            <person name="Bao J."/>
            <person name="Han Y."/>
            <person name="Dong L."/>
            <person name="Ji J."/>
            <person name="Chen P."/>
            <person name="Wu S."/>
            <person name="Liu J."/>
            <person name="Xiao Y."/>
            <person name="Bu D."/>
            <person name="Tan J."/>
            <person name="Yang L."/>
            <person name="Ye C."/>
            <person name="Zhang J."/>
            <person name="Xu J."/>
            <person name="Zhou Y."/>
            <person name="Yu Y."/>
            <person name="Zhang B."/>
            <person name="Zhuang S."/>
            <person name="Wei H."/>
            <person name="Liu B."/>
            <person name="Lei M."/>
            <person name="Yu H."/>
            <person name="Li Y."/>
            <person name="Xu H."/>
            <person name="Wei S."/>
            <person name="He X."/>
            <person name="Fang L."/>
            <person name="Zhang Z."/>
            <person name="Zhang Y."/>
            <person name="Huang X."/>
            <person name="Su Z."/>
            <person name="Tong W."/>
            <person name="Li J."/>
            <person name="Tong Z."/>
            <person name="Li S."/>
            <person name="Ye J."/>
            <person name="Wang L."/>
            <person name="Fang L."/>
            <person name="Lei T."/>
            <person name="Chen C."/>
            <person name="Chen H."/>
            <person name="Xu Z."/>
            <person name="Li H."/>
            <person name="Huang H."/>
            <person name="Zhang F."/>
            <person name="Xu H."/>
            <person name="Li N."/>
            <person name="Zhao C."/>
            <person name="Li S."/>
            <person name="Dong L."/>
            <person name="Huang Y."/>
            <person name="Li L."/>
            <person name="Xi Y."/>
            <person name="Qi Q."/>
            <person name="Li W."/>
            <person name="Zhang B."/>
            <person name="Hu W."/>
            <person name="Zhang Y."/>
            <person name="Tian X."/>
            <person name="Jiao Y."/>
            <person name="Liang X."/>
            <person name="Jin J."/>
            <person name="Gao L."/>
            <person name="Zheng W."/>
            <person name="Hao B."/>
            <person name="Liu S."/>
            <person name="Wang W."/>
            <person name="Yuan L."/>
            <person name="Cao M."/>
            <person name="McDermott J."/>
            <person name="Samudrala R."/>
            <person name="Wang J."/>
            <person name="Wong G.K."/>
            <person name="Yang H."/>
        </authorList>
    </citation>
    <scope>NUCLEOTIDE SEQUENCE [LARGE SCALE GENOMIC DNA]</scope>
    <source>
        <strain evidence="3">cv. 93-11</strain>
    </source>
</reference>
<evidence type="ECO:0000313" key="3">
    <source>
        <dbReference type="Proteomes" id="UP000007015"/>
    </source>
</evidence>
<name>B8BEA1_ORYSI</name>
<evidence type="ECO:0000256" key="1">
    <source>
        <dbReference type="SAM" id="MobiDB-lite"/>
    </source>
</evidence>
<feature type="region of interest" description="Disordered" evidence="1">
    <location>
        <begin position="1"/>
        <end position="25"/>
    </location>
</feature>
<sequence>MARPRSTGDSGATAQSIGDSTSSAAIRCRTSTTRIRQLLGIHGAVHQQAGVDDEIDDNSASTEAKSSTSTAKLRSVATAHRQARGDGAISIRTKKANPLQPKITAACLPNECQDLPGRYGQFCSF</sequence>
<protein>
    <submittedName>
        <fullName evidence="2">Uncharacterized protein</fullName>
    </submittedName>
</protein>
<accession>B8BEA1</accession>
<feature type="compositionally biased region" description="Low complexity" evidence="1">
    <location>
        <begin position="59"/>
        <end position="72"/>
    </location>
</feature>
<dbReference type="AlphaFoldDB" id="B8BEA1"/>
<gene>
    <name evidence="2" type="ORF">OsI_30852</name>
</gene>
<dbReference type="Proteomes" id="UP000007015">
    <property type="component" value="Chromosome 9"/>
</dbReference>
<dbReference type="EMBL" id="CM000134">
    <property type="protein sequence ID" value="EEC84339.1"/>
    <property type="molecule type" value="Genomic_DNA"/>
</dbReference>